<evidence type="ECO:0000256" key="1">
    <source>
        <dbReference type="SAM" id="SignalP"/>
    </source>
</evidence>
<evidence type="ECO:0000313" key="3">
    <source>
        <dbReference type="Proteomes" id="UP000244005"/>
    </source>
</evidence>
<dbReference type="Proteomes" id="UP000244005">
    <property type="component" value="Unassembled WGS sequence"/>
</dbReference>
<dbReference type="EMBL" id="KZ772703">
    <property type="protein sequence ID" value="PTQ42224.1"/>
    <property type="molecule type" value="Genomic_DNA"/>
</dbReference>
<feature type="chain" id="PRO_5015311956" description="Secreted protein" evidence="1">
    <location>
        <begin position="24"/>
        <end position="70"/>
    </location>
</feature>
<reference evidence="3" key="1">
    <citation type="journal article" date="2017" name="Cell">
        <title>Insights into land plant evolution garnered from the Marchantia polymorpha genome.</title>
        <authorList>
            <person name="Bowman J.L."/>
            <person name="Kohchi T."/>
            <person name="Yamato K.T."/>
            <person name="Jenkins J."/>
            <person name="Shu S."/>
            <person name="Ishizaki K."/>
            <person name="Yamaoka S."/>
            <person name="Nishihama R."/>
            <person name="Nakamura Y."/>
            <person name="Berger F."/>
            <person name="Adam C."/>
            <person name="Aki S.S."/>
            <person name="Althoff F."/>
            <person name="Araki T."/>
            <person name="Arteaga-Vazquez M.A."/>
            <person name="Balasubrmanian S."/>
            <person name="Barry K."/>
            <person name="Bauer D."/>
            <person name="Boehm C.R."/>
            <person name="Briginshaw L."/>
            <person name="Caballero-Perez J."/>
            <person name="Catarino B."/>
            <person name="Chen F."/>
            <person name="Chiyoda S."/>
            <person name="Chovatia M."/>
            <person name="Davies K.M."/>
            <person name="Delmans M."/>
            <person name="Demura T."/>
            <person name="Dierschke T."/>
            <person name="Dolan L."/>
            <person name="Dorantes-Acosta A.E."/>
            <person name="Eklund D.M."/>
            <person name="Florent S.N."/>
            <person name="Flores-Sandoval E."/>
            <person name="Fujiyama A."/>
            <person name="Fukuzawa H."/>
            <person name="Galik B."/>
            <person name="Grimanelli D."/>
            <person name="Grimwood J."/>
            <person name="Grossniklaus U."/>
            <person name="Hamada T."/>
            <person name="Haseloff J."/>
            <person name="Hetherington A.J."/>
            <person name="Higo A."/>
            <person name="Hirakawa Y."/>
            <person name="Hundley H.N."/>
            <person name="Ikeda Y."/>
            <person name="Inoue K."/>
            <person name="Inoue S.I."/>
            <person name="Ishida S."/>
            <person name="Jia Q."/>
            <person name="Kakita M."/>
            <person name="Kanazawa T."/>
            <person name="Kawai Y."/>
            <person name="Kawashima T."/>
            <person name="Kennedy M."/>
            <person name="Kinose K."/>
            <person name="Kinoshita T."/>
            <person name="Kohara Y."/>
            <person name="Koide E."/>
            <person name="Komatsu K."/>
            <person name="Kopischke S."/>
            <person name="Kubo M."/>
            <person name="Kyozuka J."/>
            <person name="Lagercrantz U."/>
            <person name="Lin S.S."/>
            <person name="Lindquist E."/>
            <person name="Lipzen A.M."/>
            <person name="Lu C.W."/>
            <person name="De Luna E."/>
            <person name="Martienssen R.A."/>
            <person name="Minamino N."/>
            <person name="Mizutani M."/>
            <person name="Mizutani M."/>
            <person name="Mochizuki N."/>
            <person name="Monte I."/>
            <person name="Mosher R."/>
            <person name="Nagasaki H."/>
            <person name="Nakagami H."/>
            <person name="Naramoto S."/>
            <person name="Nishitani K."/>
            <person name="Ohtani M."/>
            <person name="Okamoto T."/>
            <person name="Okumura M."/>
            <person name="Phillips J."/>
            <person name="Pollak B."/>
            <person name="Reinders A."/>
            <person name="Rovekamp M."/>
            <person name="Sano R."/>
            <person name="Sawa S."/>
            <person name="Schmid M.W."/>
            <person name="Shirakawa M."/>
            <person name="Solano R."/>
            <person name="Spunde A."/>
            <person name="Suetsugu N."/>
            <person name="Sugano S."/>
            <person name="Sugiyama A."/>
            <person name="Sun R."/>
            <person name="Suzuki Y."/>
            <person name="Takenaka M."/>
            <person name="Takezawa D."/>
            <person name="Tomogane H."/>
            <person name="Tsuzuki M."/>
            <person name="Ueda T."/>
            <person name="Umeda M."/>
            <person name="Ward J.M."/>
            <person name="Watanabe Y."/>
            <person name="Yazaki K."/>
            <person name="Yokoyama R."/>
            <person name="Yoshitake Y."/>
            <person name="Yotsui I."/>
            <person name="Zachgo S."/>
            <person name="Schmutz J."/>
        </authorList>
    </citation>
    <scope>NUCLEOTIDE SEQUENCE [LARGE SCALE GENOMIC DNA]</scope>
    <source>
        <strain evidence="3">Tak-1</strain>
    </source>
</reference>
<protein>
    <recommendedName>
        <fullName evidence="4">Secreted protein</fullName>
    </recommendedName>
</protein>
<accession>A0A2R6X7Z3</accession>
<keyword evidence="3" id="KW-1185">Reference proteome</keyword>
<dbReference type="Gramene" id="Mp2g05320.1">
    <property type="protein sequence ID" value="Mp2g05320.1.cds1"/>
    <property type="gene ID" value="Mp2g05320"/>
</dbReference>
<evidence type="ECO:0000313" key="2">
    <source>
        <dbReference type="EMBL" id="PTQ42224.1"/>
    </source>
</evidence>
<sequence length="70" mass="7833">MVFLKLICAIALCVNPFIPYSLTRRWFDHEVSSRIAAAILRCNTRKSCSLEIQRCLPSSLIASRSGSKSC</sequence>
<proteinExistence type="predicted"/>
<dbReference type="AlphaFoldDB" id="A0A2R6X7Z3"/>
<organism evidence="2 3">
    <name type="scientific">Marchantia polymorpha</name>
    <name type="common">Common liverwort</name>
    <name type="synonym">Marchantia aquatica</name>
    <dbReference type="NCBI Taxonomy" id="3197"/>
    <lineage>
        <taxon>Eukaryota</taxon>
        <taxon>Viridiplantae</taxon>
        <taxon>Streptophyta</taxon>
        <taxon>Embryophyta</taxon>
        <taxon>Marchantiophyta</taxon>
        <taxon>Marchantiopsida</taxon>
        <taxon>Marchantiidae</taxon>
        <taxon>Marchantiales</taxon>
        <taxon>Marchantiaceae</taxon>
        <taxon>Marchantia</taxon>
    </lineage>
</organism>
<evidence type="ECO:0008006" key="4">
    <source>
        <dbReference type="Google" id="ProtNLM"/>
    </source>
</evidence>
<keyword evidence="1" id="KW-0732">Signal</keyword>
<name>A0A2R6X7Z3_MARPO</name>
<gene>
    <name evidence="2" type="ORF">MARPO_0031s0186</name>
</gene>
<feature type="signal peptide" evidence="1">
    <location>
        <begin position="1"/>
        <end position="23"/>
    </location>
</feature>